<dbReference type="EMBL" id="VIIS01000274">
    <property type="protein sequence ID" value="KAF0311007.1"/>
    <property type="molecule type" value="Genomic_DNA"/>
</dbReference>
<name>A0A6A4WV20_AMPAM</name>
<keyword evidence="3" id="KW-1185">Reference proteome</keyword>
<dbReference type="AlphaFoldDB" id="A0A6A4WV20"/>
<sequence>MEHHIRRLQQESTDITKLLKLLRLKLRTNIDHPLTPPVNNRWPSRYHCATLVEEDRTPTDLGTPQQPENHSTTTDDIEINSTAADIGDDYDIDDITVPDSEGTTPVGEVVRCASPWSDMSEDWETEAEEEEFRAFLLSLFEEEETPITTSPTPLVN</sequence>
<comment type="caution">
    <text evidence="2">The sequence shown here is derived from an EMBL/GenBank/DDBJ whole genome shotgun (WGS) entry which is preliminary data.</text>
</comment>
<reference evidence="2 3" key="1">
    <citation type="submission" date="2019-07" db="EMBL/GenBank/DDBJ databases">
        <title>Draft genome assembly of a fouling barnacle, Amphibalanus amphitrite (Darwin, 1854): The first reference genome for Thecostraca.</title>
        <authorList>
            <person name="Kim W."/>
        </authorList>
    </citation>
    <scope>NUCLEOTIDE SEQUENCE [LARGE SCALE GENOMIC DNA]</scope>
    <source>
        <strain evidence="2">SNU_AA5</strain>
        <tissue evidence="2">Soma without cirri and trophi</tissue>
    </source>
</reference>
<accession>A0A6A4WV20</accession>
<gene>
    <name evidence="2" type="ORF">FJT64_018162</name>
</gene>
<proteinExistence type="predicted"/>
<feature type="compositionally biased region" description="Polar residues" evidence="1">
    <location>
        <begin position="60"/>
        <end position="83"/>
    </location>
</feature>
<protein>
    <submittedName>
        <fullName evidence="2">Uncharacterized protein</fullName>
    </submittedName>
</protein>
<evidence type="ECO:0000313" key="2">
    <source>
        <dbReference type="EMBL" id="KAF0311007.1"/>
    </source>
</evidence>
<dbReference type="Proteomes" id="UP000440578">
    <property type="component" value="Unassembled WGS sequence"/>
</dbReference>
<feature type="region of interest" description="Disordered" evidence="1">
    <location>
        <begin position="55"/>
        <end position="107"/>
    </location>
</feature>
<evidence type="ECO:0000313" key="3">
    <source>
        <dbReference type="Proteomes" id="UP000440578"/>
    </source>
</evidence>
<evidence type="ECO:0000256" key="1">
    <source>
        <dbReference type="SAM" id="MobiDB-lite"/>
    </source>
</evidence>
<feature type="compositionally biased region" description="Acidic residues" evidence="1">
    <location>
        <begin position="86"/>
        <end position="96"/>
    </location>
</feature>
<organism evidence="2 3">
    <name type="scientific">Amphibalanus amphitrite</name>
    <name type="common">Striped barnacle</name>
    <name type="synonym">Balanus amphitrite</name>
    <dbReference type="NCBI Taxonomy" id="1232801"/>
    <lineage>
        <taxon>Eukaryota</taxon>
        <taxon>Metazoa</taxon>
        <taxon>Ecdysozoa</taxon>
        <taxon>Arthropoda</taxon>
        <taxon>Crustacea</taxon>
        <taxon>Multicrustacea</taxon>
        <taxon>Cirripedia</taxon>
        <taxon>Thoracica</taxon>
        <taxon>Thoracicalcarea</taxon>
        <taxon>Balanomorpha</taxon>
        <taxon>Balanoidea</taxon>
        <taxon>Balanidae</taxon>
        <taxon>Amphibalaninae</taxon>
        <taxon>Amphibalanus</taxon>
    </lineage>
</organism>